<dbReference type="EMBL" id="DTMM01000089">
    <property type="protein sequence ID" value="HFT93215.1"/>
    <property type="molecule type" value="Genomic_DNA"/>
</dbReference>
<organism evidence="1">
    <name type="scientific">Leptospirillum ferriphilum</name>
    <dbReference type="NCBI Taxonomy" id="178606"/>
    <lineage>
        <taxon>Bacteria</taxon>
        <taxon>Pseudomonadati</taxon>
        <taxon>Nitrospirota</taxon>
        <taxon>Nitrospiria</taxon>
        <taxon>Nitrospirales</taxon>
        <taxon>Nitrospiraceae</taxon>
        <taxon>Leptospirillum</taxon>
    </lineage>
</organism>
<comment type="caution">
    <text evidence="1">The sequence shown here is derived from an EMBL/GenBank/DDBJ whole genome shotgun (WGS) entry which is preliminary data.</text>
</comment>
<sequence length="181" mass="20013">MALRSGKWLFILAILLVGSWGLERISGNPSHFILPEQAMAAGDPSQKLIQTSNRYDTVVSQALAKYHRASQKARKIYLETKRKAENAYVKEATDASTLVTTKVNQIRDSLAAGTMKETATHQIKQAVAIYAKKISQAYAKRENALRKAVQVYAKSLAIAAGQFQHDLEKAEKSLSHNNQGE</sequence>
<dbReference type="AlphaFoldDB" id="A0A7C3QTR0"/>
<gene>
    <name evidence="1" type="ORF">ENX03_04625</name>
</gene>
<reference evidence="1" key="1">
    <citation type="journal article" date="2020" name="mSystems">
        <title>Genome- and Community-Level Interaction Insights into Carbon Utilization and Element Cycling Functions of Hydrothermarchaeota in Hydrothermal Sediment.</title>
        <authorList>
            <person name="Zhou Z."/>
            <person name="Liu Y."/>
            <person name="Xu W."/>
            <person name="Pan J."/>
            <person name="Luo Z.H."/>
            <person name="Li M."/>
        </authorList>
    </citation>
    <scope>NUCLEOTIDE SEQUENCE [LARGE SCALE GENOMIC DNA]</scope>
    <source>
        <strain evidence="1">SpSt-902</strain>
    </source>
</reference>
<name>A0A7C3QTR0_9BACT</name>
<proteinExistence type="predicted"/>
<evidence type="ECO:0000313" key="1">
    <source>
        <dbReference type="EMBL" id="HFT93215.1"/>
    </source>
</evidence>
<protein>
    <submittedName>
        <fullName evidence="1">Uncharacterized protein</fullName>
    </submittedName>
</protein>
<accession>A0A7C3QTR0</accession>